<dbReference type="STRING" id="48936.NJ75_00169"/>
<evidence type="ECO:0000256" key="1">
    <source>
        <dbReference type="SAM" id="MobiDB-lite"/>
    </source>
</evidence>
<accession>A0A0B8ZSK4</accession>
<evidence type="ECO:0000313" key="3">
    <source>
        <dbReference type="EMBL" id="KHS49466.1"/>
    </source>
</evidence>
<name>A0A0B8ZSK4_9SPHN</name>
<reference evidence="3 5" key="1">
    <citation type="submission" date="2014-10" db="EMBL/GenBank/DDBJ databases">
        <title>Draft genome sequence of Novosphingobium subterraneum DSM 12447.</title>
        <authorList>
            <person name="Gan H.M."/>
            <person name="Gan H.Y."/>
            <person name="Savka M.A."/>
        </authorList>
    </citation>
    <scope>NUCLEOTIDE SEQUENCE [LARGE SCALE GENOMIC DNA]</scope>
    <source>
        <strain evidence="3 5">DSM 12447</strain>
    </source>
</reference>
<sequence>MQLLLCVPTRAAMLVAASPALAASPFISGSEIEHPLADTIRLITTRTVAANSVSLPLRRAYPTPKTRRAGKGQSSDLPIGHPCRPVFMTERHLDA</sequence>
<evidence type="ECO:0000256" key="2">
    <source>
        <dbReference type="SAM" id="SignalP"/>
    </source>
</evidence>
<dbReference type="Proteomes" id="UP000031338">
    <property type="component" value="Unassembled WGS sequence"/>
</dbReference>
<keyword evidence="5" id="KW-1185">Reference proteome</keyword>
<feature type="region of interest" description="Disordered" evidence="1">
    <location>
        <begin position="61"/>
        <end position="83"/>
    </location>
</feature>
<comment type="caution">
    <text evidence="3">The sequence shown here is derived from an EMBL/GenBank/DDBJ whole genome shotgun (WGS) entry which is preliminary data.</text>
</comment>
<feature type="chain" id="PRO_5011138469" description="TonB-dependent receptor" evidence="2">
    <location>
        <begin position="23"/>
        <end position="95"/>
    </location>
</feature>
<evidence type="ECO:0000313" key="5">
    <source>
        <dbReference type="Proteomes" id="UP000031338"/>
    </source>
</evidence>
<proteinExistence type="predicted"/>
<protein>
    <recommendedName>
        <fullName evidence="6">TonB-dependent receptor</fullName>
    </recommendedName>
</protein>
<dbReference type="EMBL" id="JRVC01000001">
    <property type="protein sequence ID" value="KHS49466.1"/>
    <property type="molecule type" value="Genomic_DNA"/>
</dbReference>
<organism evidence="3 5">
    <name type="scientific">Novosphingobium subterraneum</name>
    <dbReference type="NCBI Taxonomy" id="48936"/>
    <lineage>
        <taxon>Bacteria</taxon>
        <taxon>Pseudomonadati</taxon>
        <taxon>Pseudomonadota</taxon>
        <taxon>Alphaproteobacteria</taxon>
        <taxon>Sphingomonadales</taxon>
        <taxon>Sphingomonadaceae</taxon>
        <taxon>Novosphingobium</taxon>
    </lineage>
</organism>
<evidence type="ECO:0000313" key="4">
    <source>
        <dbReference type="EMBL" id="KHS49688.1"/>
    </source>
</evidence>
<feature type="signal peptide" evidence="2">
    <location>
        <begin position="1"/>
        <end position="22"/>
    </location>
</feature>
<evidence type="ECO:0008006" key="6">
    <source>
        <dbReference type="Google" id="ProtNLM"/>
    </source>
</evidence>
<dbReference type="EMBL" id="JRVC01000001">
    <property type="protein sequence ID" value="KHS49688.1"/>
    <property type="molecule type" value="Genomic_DNA"/>
</dbReference>
<keyword evidence="2" id="KW-0732">Signal</keyword>
<dbReference type="AlphaFoldDB" id="A0A0B8ZSK4"/>
<gene>
    <name evidence="3" type="ORF">NJ75_00169</name>
    <name evidence="4" type="ORF">NJ75_00391</name>
</gene>